<sequence>MCKKCNKVYKIKKKLIEHEEKCKGVDELTCPRCMISFSSRQAKANHIKRNTCKPRSIIHARVPNPQNIEPANNIDTQINNIDIDNQTNNIDNQTNIQNQHINIYVNNYGKERTDYLDYDKMLAIFKKVYNIPTLLTKEIHFNEEFPENNNIKYHDTKNCLVKEDDEFIYKNLNVLIKELIKNKGRIMQNFAKQNKDEICIDMDLKIYEQIIQQLISLVLLTEPQEHYKEQIENIRDLINNSRIKMEEMEEEIA</sequence>
<dbReference type="InterPro" id="IPR036236">
    <property type="entry name" value="Znf_C2H2_sf"/>
</dbReference>
<dbReference type="SUPFAM" id="SSF57667">
    <property type="entry name" value="beta-beta-alpha zinc fingers"/>
    <property type="match status" value="1"/>
</dbReference>
<proteinExistence type="predicted"/>
<gene>
    <name evidence="1" type="ORF">NIOZUU159_00078</name>
</gene>
<protein>
    <recommendedName>
        <fullName evidence="2">C2H2-type domain-containing protein</fullName>
    </recommendedName>
</protein>
<name>A0A7S9XGZ9_9VIRU</name>
<organism evidence="1">
    <name type="scientific">Virus NIOZ-UU159</name>
    <dbReference type="NCBI Taxonomy" id="2763270"/>
    <lineage>
        <taxon>Viruses</taxon>
    </lineage>
</organism>
<dbReference type="EMBL" id="MW030586">
    <property type="protein sequence ID" value="QPI16587.1"/>
    <property type="molecule type" value="Genomic_DNA"/>
</dbReference>
<evidence type="ECO:0008006" key="2">
    <source>
        <dbReference type="Google" id="ProtNLM"/>
    </source>
</evidence>
<reference evidence="1" key="1">
    <citation type="submission" date="2020-08" db="EMBL/GenBank/DDBJ databases">
        <title>Bridging the membrane lipid divide: bacteria of the FCB group superphylum have the potential to synthesize archaeal ether lipids.</title>
        <authorList>
            <person name="Villanueva L."/>
            <person name="von Meijenfeldt F.A.B."/>
            <person name="Westbye A.B."/>
            <person name="Yadav S."/>
            <person name="Hopmans E.C."/>
            <person name="Dutilh B.E."/>
            <person name="Sinninghe Damste J.S."/>
        </authorList>
    </citation>
    <scope>NUCLEOTIDE SEQUENCE</scope>
    <source>
        <strain evidence="1">NIOZ-UU159</strain>
    </source>
</reference>
<evidence type="ECO:0000313" key="1">
    <source>
        <dbReference type="EMBL" id="QPI16587.1"/>
    </source>
</evidence>
<accession>A0A7S9XGZ9</accession>